<evidence type="ECO:0000259" key="21">
    <source>
        <dbReference type="PROSITE" id="PS50918"/>
    </source>
</evidence>
<dbReference type="InterPro" id="IPR018506">
    <property type="entry name" value="Cyt_B5_heme-BS"/>
</dbReference>
<name>A0ABP0IXH6_9DINO</name>
<evidence type="ECO:0000313" key="23">
    <source>
        <dbReference type="Proteomes" id="UP001642464"/>
    </source>
</evidence>
<proteinExistence type="inferred from homology"/>
<organism evidence="22 23">
    <name type="scientific">Durusdinium trenchii</name>
    <dbReference type="NCBI Taxonomy" id="1381693"/>
    <lineage>
        <taxon>Eukaryota</taxon>
        <taxon>Sar</taxon>
        <taxon>Alveolata</taxon>
        <taxon>Dinophyceae</taxon>
        <taxon>Suessiales</taxon>
        <taxon>Symbiodiniaceae</taxon>
        <taxon>Durusdinium</taxon>
    </lineage>
</organism>
<keyword evidence="23" id="KW-1185">Reference proteome</keyword>
<keyword evidence="18" id="KW-0175">Coiled coil</keyword>
<dbReference type="PANTHER" id="PTHR43400">
    <property type="entry name" value="FUMARATE REDUCTASE"/>
    <property type="match status" value="1"/>
</dbReference>
<evidence type="ECO:0000313" key="22">
    <source>
        <dbReference type="EMBL" id="CAK9006790.1"/>
    </source>
</evidence>
<dbReference type="Gene3D" id="3.50.50.60">
    <property type="entry name" value="FAD/NAD(P)-binding domain"/>
    <property type="match status" value="1"/>
</dbReference>
<dbReference type="SUPFAM" id="SSF55856">
    <property type="entry name" value="Cytochrome b5-like heme/steroid binding domain"/>
    <property type="match status" value="1"/>
</dbReference>
<keyword evidence="10" id="KW-0274">FAD</keyword>
<keyword evidence="9" id="KW-0256">Endoplasmic reticulum</keyword>
<sequence>MTNETTYAFLWLNSISYANLDFLREACPEAAKLALLLRAEERLPAREAELPLLDLAQVTSDASSAWPVLEGVQRVKRLAQHMAVVQANIGRVRRPKKPRNRAALVQDRYRLWVRSPISCPKEALERVVPRCHQSPAALWTAMEARKASTGSSPCRRRSPSWNVKMRRRNANSRRICPPIGWTCAPVTMPKDVNLIKNPERNTGYNGSHIWQAMYDENCFEVGSSMPRGRFGAGDPMCYEERVLYRLLSGWHASTSISIAKNYYAPGTKQKGAWSPNLERFMKDIGDHPERAKNLHFSFVVLLRAVRKAAPFLQSYAFHTGDDKEDAKTKILMSRLLDSQLLSLCSPLFEAFDETRLFRSSSPEQRSQLKRQFKSVFRNITELVDCVQCQRCRLHAKLFSLGLGTALKILLSPEDLISSTTSRNDVVALVNVLWKMSDSLEDVRLMTRDYYGQHRTVPQDRQSGTGKGQLPSEAEEKLLRFLVSGANEEVLLLARHYALERPEIFCRMALFSSEHLQLVTAPNAAPVEAYGTLTRPADAIILGGGLAGMSAAMALLDRRGAVVMVEKQPYLGGNSGKASSGINAALETSVESLVADTTKSAGTLARPELIKRLAEDSAEAVAWLRDRTSVDLSLRSQLGGHSVKRTLRPSNAFVGAEITFAAGQVLTKIAEQSDRFRLLLKSKWTGLTRPKDLWQVEIEVNGSSKTLYGHHVVIATGGFGHDIKEMESLLLKYRPDLADFPTTLGSQTTGDGVKLARDLGARLVAARIEEGFVDMKKPTENTKTLCAELLRGVGGLLLDRHGNRFTNELGTRQAVVNAELKADEAGLSLPAPSPHRVGEHSGNSKAAKVADRHVTLYSKKGLLTKVEGIEGLAQHFGYEALIDALLAAGAARTPKNGSDVFGRTVFPEYVIEETEDFYVGEVVPVIHYTMGGIAINIEGQVLDDQEKVISGLYSVGEASGGVHGDNRLAGNSLLECTVFGRHVGMSLPIRWELNIVGLWDPALTEIASATDFAVTSTERGIPRYEHPHLVAALDVLLEYQRNRKTTYFKIMGHRAQTSMAPYRHDPRTRLIELLKRWLRSNAANSNLSEEEVRRMCGLCRDLLNYPNLFPSRNKTSFMHALSEAYEHLELQLRQVLERDRTCAELAQRCLSLSRNLVADAIAYLLLAATHLTQTDQLPSLEVVVLWQSLPAVGNPLPSRADPQLQKSMQDAWPCLIGSLITALLGLRWTFHLFAGGGSEEELKGLSPLQGSPLSITSQEPAENALAQIRRVRDEFAAGHFKYSGLAGPFRDPQQQESREHLLTAVESLYDLLYLLGEVLLHFHRISDSLGDYGMIRVSTWLHPCLDSVIEKVQRLQGALKGLSKAVDAELVIAKARGRTVKKPLPSERMSARAHAAIERALAGQDCHLTALLHSLEELKARSAPERLPHVVEGLGDACLQLQNVLTSPQFRARVGDSFPHHLPSLANITSRETRASPLALTDEPLGDFSDPEDEAEQRHEATGRGRALPEPDANSPPGQQPCHTACFFAFPDTKRRSSSLSALVRATSHALRAVRGSRHSSLPAPLSPPMTPKPTESVAECVAGAGRTATSPPVPAELVSELPAAGWISHVGKGGRVSWHHKSLGPAPWERQPETDELDLARAPDDQLPDTNPFSDAFEEAPAASRSAPVLPRQGYGTPSTSASPHGRFLAQPCLETRTSSTPHGCSDGAGTPARADLREVRAATVPDFLHKGCLRAEVERLTTGVQGWKTHDSRSLLITGSQLLIYEKGSMDQVKTVVNLLEDVERCSLLSSGILSLEVKRRRKRASSLSRATSRALGRAEKEDAEKKLYFFKFEPQELANQFSDIISSMSPELSSASAGDVKPQIIAELEKHRAEGDLWVALHGHIYDMSEYVWEHPGGSSAIFDVGGLDGTETFEAVHNKERHHDSADLRQAVIPKLLADMKKTEQKSSSSLSLSCQVPPPKALPSTSKKAIIIQEPEKPSPPPSLLVEEDPVQDLDEINEQMDLAATQAKAKGHVPRGSVYKPLPGLPFSSGTPIEESSTQRTLDSLLLKREREIRTLRQQLIKEQAKRRRSEGLRKVCQAAAQKRAQAVMKELQQKDTQLQKLTLEVRALKDRLSRASSSSGSSTWQFQQHHDWIPFAADANAQMDRAFQAWHEHGQRFVQIVSCGISRTVDFQLMQQVNLDTKKKRRIRLDLGVPNGWNTDRYLLRQQTNSSPFYVEETDDVTDGVLAKTRGIWQMRCV</sequence>
<dbReference type="Pfam" id="PF02825">
    <property type="entry name" value="WWE"/>
    <property type="match status" value="1"/>
</dbReference>
<dbReference type="SMART" id="SM01117">
    <property type="entry name" value="Cyt-b5"/>
    <property type="match status" value="1"/>
</dbReference>
<dbReference type="InterPro" id="IPR003953">
    <property type="entry name" value="FAD-dep_OxRdtase_2_FAD-bd"/>
</dbReference>
<dbReference type="Pfam" id="PF00890">
    <property type="entry name" value="FAD_binding_2"/>
    <property type="match status" value="1"/>
</dbReference>
<evidence type="ECO:0000256" key="10">
    <source>
        <dbReference type="ARBA" id="ARBA00022827"/>
    </source>
</evidence>
<evidence type="ECO:0000256" key="9">
    <source>
        <dbReference type="ARBA" id="ARBA00022824"/>
    </source>
</evidence>
<feature type="domain" description="Cytochrome b5 heme-binding" evidence="20">
    <location>
        <begin position="1868"/>
        <end position="1929"/>
    </location>
</feature>
<dbReference type="InterPro" id="IPR037192">
    <property type="entry name" value="ERO1-like_sf"/>
</dbReference>
<dbReference type="InterPro" id="IPR036400">
    <property type="entry name" value="Cyt_B5-like_heme/steroid_sf"/>
</dbReference>
<dbReference type="PROSITE" id="PS00191">
    <property type="entry name" value="CYTOCHROME_B5_1"/>
    <property type="match status" value="1"/>
</dbReference>
<keyword evidence="17" id="KW-0676">Redox-active center</keyword>
<protein>
    <submittedName>
        <fullName evidence="22">Fumarate reductase (FRDS) (FAD-dependent oxidoreductase) (NADH-dependent fumarate reductase)</fullName>
    </submittedName>
</protein>
<dbReference type="InterPro" id="IPR027477">
    <property type="entry name" value="Succ_DH/fumarate_Rdtase_cat_sf"/>
</dbReference>
<dbReference type="PANTHER" id="PTHR43400:SF1">
    <property type="entry name" value="FUMARATE REDUCTASE"/>
    <property type="match status" value="1"/>
</dbReference>
<evidence type="ECO:0000256" key="13">
    <source>
        <dbReference type="ARBA" id="ARBA00023004"/>
    </source>
</evidence>
<dbReference type="SUPFAM" id="SSF110019">
    <property type="entry name" value="ERO1-like"/>
    <property type="match status" value="1"/>
</dbReference>
<comment type="cofactor">
    <cofactor evidence="1">
        <name>FAD</name>
        <dbReference type="ChEBI" id="CHEBI:57692"/>
    </cofactor>
</comment>
<keyword evidence="7" id="KW-0479">Metal-binding</keyword>
<dbReference type="InterPro" id="IPR004170">
    <property type="entry name" value="WWE_dom"/>
</dbReference>
<dbReference type="Pfam" id="PF04137">
    <property type="entry name" value="ERO1"/>
    <property type="match status" value="1"/>
</dbReference>
<dbReference type="InterPro" id="IPR007266">
    <property type="entry name" value="Ero1"/>
</dbReference>
<evidence type="ECO:0000256" key="17">
    <source>
        <dbReference type="ARBA" id="ARBA00023284"/>
    </source>
</evidence>
<evidence type="ECO:0000256" key="6">
    <source>
        <dbReference type="ARBA" id="ARBA00022630"/>
    </source>
</evidence>
<dbReference type="Gene3D" id="3.10.120.10">
    <property type="entry name" value="Cytochrome b5-like heme/steroid binding domain"/>
    <property type="match status" value="1"/>
</dbReference>
<evidence type="ECO:0000256" key="15">
    <source>
        <dbReference type="ARBA" id="ARBA00023157"/>
    </source>
</evidence>
<feature type="region of interest" description="Disordered" evidence="19">
    <location>
        <begin position="1553"/>
        <end position="1575"/>
    </location>
</feature>
<evidence type="ECO:0000256" key="2">
    <source>
        <dbReference type="ARBA" id="ARBA00004367"/>
    </source>
</evidence>
<dbReference type="SUPFAM" id="SSF56425">
    <property type="entry name" value="Succinate dehydrogenase/fumarate reductase flavoprotein, catalytic domain"/>
    <property type="match status" value="1"/>
</dbReference>
<evidence type="ECO:0000256" key="11">
    <source>
        <dbReference type="ARBA" id="ARBA00022982"/>
    </source>
</evidence>
<evidence type="ECO:0000256" key="18">
    <source>
        <dbReference type="SAM" id="Coils"/>
    </source>
</evidence>
<evidence type="ECO:0000256" key="7">
    <source>
        <dbReference type="ARBA" id="ARBA00022723"/>
    </source>
</evidence>
<keyword evidence="12" id="KW-0560">Oxidoreductase</keyword>
<gene>
    <name evidence="22" type="ORF">SCF082_LOCUS9178</name>
</gene>
<evidence type="ECO:0000256" key="3">
    <source>
        <dbReference type="ARBA" id="ARBA00008277"/>
    </source>
</evidence>
<feature type="domain" description="WWE" evidence="21">
    <location>
        <begin position="2116"/>
        <end position="2195"/>
    </location>
</feature>
<feature type="coiled-coil region" evidence="18">
    <location>
        <begin position="2051"/>
        <end position="2124"/>
    </location>
</feature>
<evidence type="ECO:0000256" key="5">
    <source>
        <dbReference type="ARBA" id="ARBA00022617"/>
    </source>
</evidence>
<keyword evidence="14" id="KW-0472">Membrane</keyword>
<comment type="subcellular location">
    <subcellularLocation>
        <location evidence="2">Endoplasmic reticulum membrane</location>
        <topology evidence="2">Peripheral membrane protein</topology>
        <orientation evidence="2">Lumenal side</orientation>
    </subcellularLocation>
</comment>
<evidence type="ECO:0000256" key="14">
    <source>
        <dbReference type="ARBA" id="ARBA00023136"/>
    </source>
</evidence>
<keyword evidence="15" id="KW-1015">Disulfide bond</keyword>
<evidence type="ECO:0000259" key="20">
    <source>
        <dbReference type="PROSITE" id="PS50255"/>
    </source>
</evidence>
<accession>A0ABP0IXH6</accession>
<keyword evidence="4" id="KW-0813">Transport</keyword>
<evidence type="ECO:0000256" key="19">
    <source>
        <dbReference type="SAM" id="MobiDB-lite"/>
    </source>
</evidence>
<dbReference type="Gene3D" id="3.30.720.50">
    <property type="match status" value="1"/>
</dbReference>
<feature type="compositionally biased region" description="Basic and acidic residues" evidence="19">
    <location>
        <begin position="1495"/>
        <end position="1508"/>
    </location>
</feature>
<dbReference type="SUPFAM" id="SSF117839">
    <property type="entry name" value="WWE domain"/>
    <property type="match status" value="1"/>
</dbReference>
<reference evidence="22 23" key="1">
    <citation type="submission" date="2024-02" db="EMBL/GenBank/DDBJ databases">
        <authorList>
            <person name="Chen Y."/>
            <person name="Shah S."/>
            <person name="Dougan E. K."/>
            <person name="Thang M."/>
            <person name="Chan C."/>
        </authorList>
    </citation>
    <scope>NUCLEOTIDE SEQUENCE [LARGE SCALE GENOMIC DNA]</scope>
</reference>
<dbReference type="Pfam" id="PF00173">
    <property type="entry name" value="Cyt-b5"/>
    <property type="match status" value="1"/>
</dbReference>
<dbReference type="Gene3D" id="3.90.700.10">
    <property type="entry name" value="Succinate dehydrogenase/fumarate reductase flavoprotein, catalytic domain"/>
    <property type="match status" value="1"/>
</dbReference>
<keyword evidence="11" id="KW-0249">Electron transport</keyword>
<dbReference type="EMBL" id="CAXAMM010005302">
    <property type="protein sequence ID" value="CAK9006790.1"/>
    <property type="molecule type" value="Genomic_DNA"/>
</dbReference>
<evidence type="ECO:0000256" key="1">
    <source>
        <dbReference type="ARBA" id="ARBA00001974"/>
    </source>
</evidence>
<keyword evidence="13" id="KW-0408">Iron</keyword>
<dbReference type="PROSITE" id="PS50255">
    <property type="entry name" value="CYTOCHROME_B5_2"/>
    <property type="match status" value="1"/>
</dbReference>
<evidence type="ECO:0000256" key="16">
    <source>
        <dbReference type="ARBA" id="ARBA00023180"/>
    </source>
</evidence>
<dbReference type="InterPro" id="IPR001199">
    <property type="entry name" value="Cyt_B5-like_heme/steroid-bd"/>
</dbReference>
<dbReference type="PROSITE" id="PS50918">
    <property type="entry name" value="WWE"/>
    <property type="match status" value="1"/>
</dbReference>
<evidence type="ECO:0000256" key="12">
    <source>
        <dbReference type="ARBA" id="ARBA00023002"/>
    </source>
</evidence>
<dbReference type="Proteomes" id="UP001642464">
    <property type="component" value="Unassembled WGS sequence"/>
</dbReference>
<evidence type="ECO:0000256" key="8">
    <source>
        <dbReference type="ARBA" id="ARBA00022729"/>
    </source>
</evidence>
<feature type="region of interest" description="Disordered" evidence="19">
    <location>
        <begin position="1642"/>
        <end position="1687"/>
    </location>
</feature>
<dbReference type="InterPro" id="IPR050315">
    <property type="entry name" value="FAD-oxidoreductase_2"/>
</dbReference>
<comment type="similarity">
    <text evidence="3">Belongs to the EROs family.</text>
</comment>
<keyword evidence="16" id="KW-0325">Glycoprotein</keyword>
<feature type="region of interest" description="Disordered" evidence="19">
    <location>
        <begin position="1480"/>
        <end position="1519"/>
    </location>
</feature>
<keyword evidence="8" id="KW-0732">Signal</keyword>
<evidence type="ECO:0000256" key="4">
    <source>
        <dbReference type="ARBA" id="ARBA00022448"/>
    </source>
</evidence>
<comment type="caution">
    <text evidence="22">The sequence shown here is derived from an EMBL/GenBank/DDBJ whole genome shotgun (WGS) entry which is preliminary data.</text>
</comment>
<dbReference type="InterPro" id="IPR036188">
    <property type="entry name" value="FAD/NAD-bd_sf"/>
</dbReference>
<keyword evidence="5" id="KW-0349">Heme</keyword>
<dbReference type="InterPro" id="IPR037197">
    <property type="entry name" value="WWE_dom_sf"/>
</dbReference>
<keyword evidence="6" id="KW-0285">Flavoprotein</keyword>
<dbReference type="SUPFAM" id="SSF51905">
    <property type="entry name" value="FAD/NAD(P)-binding domain"/>
    <property type="match status" value="1"/>
</dbReference>